<protein>
    <submittedName>
        <fullName evidence="1">Uncharacterized protein</fullName>
    </submittedName>
</protein>
<gene>
    <name evidence="1" type="ORF">KAOT1_14797</name>
</gene>
<comment type="caution">
    <text evidence="1">The sequence shown here is derived from an EMBL/GenBank/DDBJ whole genome shotgun (WGS) entry which is preliminary data.</text>
</comment>
<evidence type="ECO:0000313" key="2">
    <source>
        <dbReference type="Proteomes" id="UP000002945"/>
    </source>
</evidence>
<dbReference type="STRING" id="391587.KAOT1_14797"/>
<evidence type="ECO:0000313" key="1">
    <source>
        <dbReference type="EMBL" id="EDP98495.1"/>
    </source>
</evidence>
<proteinExistence type="predicted"/>
<organism evidence="1 2">
    <name type="scientific">Kordia algicida OT-1</name>
    <dbReference type="NCBI Taxonomy" id="391587"/>
    <lineage>
        <taxon>Bacteria</taxon>
        <taxon>Pseudomonadati</taxon>
        <taxon>Bacteroidota</taxon>
        <taxon>Flavobacteriia</taxon>
        <taxon>Flavobacteriales</taxon>
        <taxon>Flavobacteriaceae</taxon>
        <taxon>Kordia</taxon>
    </lineage>
</organism>
<sequence length="36" mass="4454">MIGDFFIKIYGWKRLWENFEKNSWQSVTLNSKFVLK</sequence>
<dbReference type="HOGENOM" id="CLU_3356738_0_0_10"/>
<dbReference type="EMBL" id="ABIB01000001">
    <property type="protein sequence ID" value="EDP98495.1"/>
    <property type="molecule type" value="Genomic_DNA"/>
</dbReference>
<dbReference type="AlphaFoldDB" id="A9DL71"/>
<keyword evidence="2" id="KW-1185">Reference proteome</keyword>
<reference evidence="1 2" key="1">
    <citation type="journal article" date="2011" name="J. Bacteriol.">
        <title>Genome sequence of the algicidal bacterium Kordia algicida OT-1.</title>
        <authorList>
            <person name="Lee H.S."/>
            <person name="Kang S.G."/>
            <person name="Kwon K.K."/>
            <person name="Lee J.H."/>
            <person name="Kim S.J."/>
        </authorList>
    </citation>
    <scope>NUCLEOTIDE SEQUENCE [LARGE SCALE GENOMIC DNA]</scope>
    <source>
        <strain evidence="1 2">OT-1</strain>
    </source>
</reference>
<dbReference type="Proteomes" id="UP000002945">
    <property type="component" value="Unassembled WGS sequence"/>
</dbReference>
<accession>A9DL71</accession>
<name>A9DL71_9FLAO</name>